<organism evidence="2 3">
    <name type="scientific">Amycolatopsis dendrobii</name>
    <dbReference type="NCBI Taxonomy" id="2760662"/>
    <lineage>
        <taxon>Bacteria</taxon>
        <taxon>Bacillati</taxon>
        <taxon>Actinomycetota</taxon>
        <taxon>Actinomycetes</taxon>
        <taxon>Pseudonocardiales</taxon>
        <taxon>Pseudonocardiaceae</taxon>
        <taxon>Amycolatopsis</taxon>
    </lineage>
</organism>
<proteinExistence type="predicted"/>
<dbReference type="RefSeq" id="WP_182891457.1">
    <property type="nucleotide sequence ID" value="NZ_JACGZW010000004.1"/>
</dbReference>
<dbReference type="EMBL" id="JACGZW010000004">
    <property type="protein sequence ID" value="MBB1154411.1"/>
    <property type="molecule type" value="Genomic_DNA"/>
</dbReference>
<protein>
    <submittedName>
        <fullName evidence="2">Dabb family protein</fullName>
    </submittedName>
</protein>
<evidence type="ECO:0000313" key="3">
    <source>
        <dbReference type="Proteomes" id="UP000526734"/>
    </source>
</evidence>
<dbReference type="SUPFAM" id="SSF54909">
    <property type="entry name" value="Dimeric alpha+beta barrel"/>
    <property type="match status" value="1"/>
</dbReference>
<dbReference type="PROSITE" id="PS51502">
    <property type="entry name" value="S_R_A_B_BARREL"/>
    <property type="match status" value="1"/>
</dbReference>
<keyword evidence="3" id="KW-1185">Reference proteome</keyword>
<evidence type="ECO:0000313" key="2">
    <source>
        <dbReference type="EMBL" id="MBB1154411.1"/>
    </source>
</evidence>
<reference evidence="2 3" key="1">
    <citation type="submission" date="2020-08" db="EMBL/GenBank/DDBJ databases">
        <title>Amycolatopsis sp. nov. DR6-1 isolated from Dendrobium heterocarpum.</title>
        <authorList>
            <person name="Tedsree N."/>
            <person name="Kuncharoen N."/>
            <person name="Likhitwitayawuid K."/>
            <person name="Tanasupawat S."/>
        </authorList>
    </citation>
    <scope>NUCLEOTIDE SEQUENCE [LARGE SCALE GENOMIC DNA]</scope>
    <source>
        <strain evidence="2 3">DR6-1</strain>
    </source>
</reference>
<feature type="domain" description="Stress-response A/B barrel" evidence="1">
    <location>
        <begin position="2"/>
        <end position="91"/>
    </location>
</feature>
<dbReference type="Proteomes" id="UP000526734">
    <property type="component" value="Unassembled WGS sequence"/>
</dbReference>
<sequence length="138" mass="15349">MIYHSIRLVLKPEVTARERAEVTAKMRELFDRIPAIKARVVGPDFGGKYELGAVLVVEDIEGYAEYMNHPAHLELDRLGLPLVEEFMSSDITDDPDPEIGEKIAEVHRIRFEKVPDIADLVSGLAEYTGSAAPGKHGH</sequence>
<dbReference type="InterPro" id="IPR013097">
    <property type="entry name" value="Dabb"/>
</dbReference>
<evidence type="ECO:0000259" key="1">
    <source>
        <dbReference type="PROSITE" id="PS51502"/>
    </source>
</evidence>
<dbReference type="InterPro" id="IPR011008">
    <property type="entry name" value="Dimeric_a/b-barrel"/>
</dbReference>
<dbReference type="Gene3D" id="3.30.70.100">
    <property type="match status" value="1"/>
</dbReference>
<dbReference type="SMART" id="SM00886">
    <property type="entry name" value="Dabb"/>
    <property type="match status" value="1"/>
</dbReference>
<dbReference type="Pfam" id="PF07876">
    <property type="entry name" value="Dabb"/>
    <property type="match status" value="1"/>
</dbReference>
<name>A0A7W3VWL6_9PSEU</name>
<comment type="caution">
    <text evidence="2">The sequence shown here is derived from an EMBL/GenBank/DDBJ whole genome shotgun (WGS) entry which is preliminary data.</text>
</comment>
<dbReference type="AlphaFoldDB" id="A0A7W3VWL6"/>
<accession>A0A7W3VWL6</accession>
<gene>
    <name evidence="2" type="ORF">H4281_14810</name>
</gene>